<organism evidence="1 2">
    <name type="scientific">Persea americana</name>
    <name type="common">Avocado</name>
    <dbReference type="NCBI Taxonomy" id="3435"/>
    <lineage>
        <taxon>Eukaryota</taxon>
        <taxon>Viridiplantae</taxon>
        <taxon>Streptophyta</taxon>
        <taxon>Embryophyta</taxon>
        <taxon>Tracheophyta</taxon>
        <taxon>Spermatophyta</taxon>
        <taxon>Magnoliopsida</taxon>
        <taxon>Magnoliidae</taxon>
        <taxon>Laurales</taxon>
        <taxon>Lauraceae</taxon>
        <taxon>Persea</taxon>
    </lineage>
</organism>
<accession>A0ACC2KJ64</accession>
<sequence length="76" mass="8573">MVFASAVRTERRSYKVYPARPDSAHENSYRVEVGTINPSFGFRRLPFTILSSSGVSSHLPFLPDLSLANQRSTVNW</sequence>
<reference evidence="1 2" key="1">
    <citation type="journal article" date="2022" name="Hortic Res">
        <title>A haplotype resolved chromosomal level avocado genome allows analysis of novel avocado genes.</title>
        <authorList>
            <person name="Nath O."/>
            <person name="Fletcher S.J."/>
            <person name="Hayward A."/>
            <person name="Shaw L.M."/>
            <person name="Masouleh A.K."/>
            <person name="Furtado A."/>
            <person name="Henry R.J."/>
            <person name="Mitter N."/>
        </authorList>
    </citation>
    <scope>NUCLEOTIDE SEQUENCE [LARGE SCALE GENOMIC DNA]</scope>
    <source>
        <strain evidence="2">cv. Hass</strain>
    </source>
</reference>
<dbReference type="Proteomes" id="UP001234297">
    <property type="component" value="Chromosome 9"/>
</dbReference>
<evidence type="ECO:0000313" key="1">
    <source>
        <dbReference type="EMBL" id="KAJ8621215.1"/>
    </source>
</evidence>
<gene>
    <name evidence="1" type="ORF">MRB53_029744</name>
</gene>
<comment type="caution">
    <text evidence="1">The sequence shown here is derived from an EMBL/GenBank/DDBJ whole genome shotgun (WGS) entry which is preliminary data.</text>
</comment>
<dbReference type="EMBL" id="CM056817">
    <property type="protein sequence ID" value="KAJ8621215.1"/>
    <property type="molecule type" value="Genomic_DNA"/>
</dbReference>
<evidence type="ECO:0000313" key="2">
    <source>
        <dbReference type="Proteomes" id="UP001234297"/>
    </source>
</evidence>
<proteinExistence type="predicted"/>
<protein>
    <submittedName>
        <fullName evidence="1">Uncharacterized protein</fullName>
    </submittedName>
</protein>
<name>A0ACC2KJ64_PERAE</name>
<keyword evidence="2" id="KW-1185">Reference proteome</keyword>